<dbReference type="OrthoDB" id="82489at2157"/>
<sequence length="155" mass="17965">MNNKGQITLEYMLIFFMSIIIITTVVLPFLCDEIDTVDDIKTTMQTKAMLNELSSNINMVYSSEYGTSKNIAIKTPSRLNLSYTQNGSRNYISTYITLNNNSRRWVGVEVPCSISFANKPNYRYTVVKNNWWYYNTEVKWIKSDDGSMSININFK</sequence>
<accession>A0A2A2HFN9</accession>
<feature type="transmembrane region" description="Helical" evidence="1">
    <location>
        <begin position="12"/>
        <end position="30"/>
    </location>
</feature>
<keyword evidence="4" id="KW-1185">Reference proteome</keyword>
<keyword evidence="1" id="KW-0472">Membrane</keyword>
<name>A0A2A2HFN9_9EURY</name>
<evidence type="ECO:0008006" key="6">
    <source>
        <dbReference type="Google" id="ProtNLM"/>
    </source>
</evidence>
<evidence type="ECO:0000256" key="1">
    <source>
        <dbReference type="SAM" id="Phobius"/>
    </source>
</evidence>
<dbReference type="RefSeq" id="WP_095608028.1">
    <property type="nucleotide sequence ID" value="NZ_LMVN01000002.1"/>
</dbReference>
<dbReference type="Proteomes" id="UP000217528">
    <property type="component" value="Unassembled WGS sequence"/>
</dbReference>
<protein>
    <recommendedName>
        <fullName evidence="6">Class III signal peptide</fullName>
    </recommendedName>
</protein>
<evidence type="ECO:0000313" key="2">
    <source>
        <dbReference type="EMBL" id="PAV08128.1"/>
    </source>
</evidence>
<evidence type="ECO:0000313" key="4">
    <source>
        <dbReference type="Proteomes" id="UP000217528"/>
    </source>
</evidence>
<keyword evidence="1" id="KW-1133">Transmembrane helix</keyword>
<dbReference type="EMBL" id="LMVN01000002">
    <property type="protein sequence ID" value="PAV08128.1"/>
    <property type="molecule type" value="Genomic_DNA"/>
</dbReference>
<comment type="caution">
    <text evidence="2">The sequence shown here is derived from an EMBL/GenBank/DDBJ whole genome shotgun (WGS) entry which is preliminary data.</text>
</comment>
<dbReference type="AlphaFoldDB" id="A0A2A2HFN9"/>
<gene>
    <name evidence="2" type="ORF">ASJ82_01285</name>
    <name evidence="3" type="ORF">MSCUN_12960</name>
</gene>
<reference evidence="2 4" key="2">
    <citation type="journal article" date="2017" name="BMC Genomics">
        <title>Genomic analysis of methanogenic archaea reveals a shift towards energy conservation.</title>
        <authorList>
            <person name="Gilmore S.P."/>
            <person name="Henske J.K."/>
            <person name="Sexton J.A."/>
            <person name="Solomon K.V."/>
            <person name="Seppala S."/>
            <person name="Yoo J.I."/>
            <person name="Huyett L.M."/>
            <person name="Pressman A."/>
            <person name="Cogan J.Z."/>
            <person name="Kivenson V."/>
            <person name="Peng X."/>
            <person name="Tan Y."/>
            <person name="Valentine D.L."/>
            <person name="O'Malley M.A."/>
        </authorList>
    </citation>
    <scope>NUCLEOTIDE SEQUENCE [LARGE SCALE GENOMIC DNA]</scope>
    <source>
        <strain evidence="2 4">1R-7</strain>
    </source>
</reference>
<dbReference type="Proteomes" id="UP000246004">
    <property type="component" value="Unassembled WGS sequence"/>
</dbReference>
<proteinExistence type="predicted"/>
<evidence type="ECO:0000313" key="5">
    <source>
        <dbReference type="Proteomes" id="UP000246004"/>
    </source>
</evidence>
<evidence type="ECO:0000313" key="3">
    <source>
        <dbReference type="EMBL" id="PWL07765.1"/>
    </source>
</evidence>
<reference evidence="3 5" key="1">
    <citation type="submission" date="2016-04" db="EMBL/GenBank/DDBJ databases">
        <title>Genome sequence of Methanosphaera cuniculi DSM 4103.</title>
        <authorList>
            <person name="Poehlein A."/>
            <person name="Seedorf H."/>
            <person name="Daniel R."/>
        </authorList>
    </citation>
    <scope>NUCLEOTIDE SEQUENCE [LARGE SCALE GENOMIC DNA]</scope>
    <source>
        <strain evidence="3 5">DSM 4103</strain>
    </source>
</reference>
<organism evidence="2 4">
    <name type="scientific">Methanosphaera cuniculi</name>
    <dbReference type="NCBI Taxonomy" id="1077256"/>
    <lineage>
        <taxon>Archaea</taxon>
        <taxon>Methanobacteriati</taxon>
        <taxon>Methanobacteriota</taxon>
        <taxon>Methanomada group</taxon>
        <taxon>Methanobacteria</taxon>
        <taxon>Methanobacteriales</taxon>
        <taxon>Methanobacteriaceae</taxon>
        <taxon>Methanosphaera</taxon>
    </lineage>
</organism>
<keyword evidence="1" id="KW-0812">Transmembrane</keyword>
<dbReference type="EMBL" id="LWMS01000044">
    <property type="protein sequence ID" value="PWL07765.1"/>
    <property type="molecule type" value="Genomic_DNA"/>
</dbReference>